<proteinExistence type="predicted"/>
<dbReference type="InterPro" id="IPR016024">
    <property type="entry name" value="ARM-type_fold"/>
</dbReference>
<protein>
    <submittedName>
        <fullName evidence="2">Uncharacterized protein</fullName>
    </submittedName>
</protein>
<dbReference type="InterPro" id="IPR011989">
    <property type="entry name" value="ARM-like"/>
</dbReference>
<evidence type="ECO:0000256" key="1">
    <source>
        <dbReference type="SAM" id="MobiDB-lite"/>
    </source>
</evidence>
<dbReference type="SUPFAM" id="SSF48371">
    <property type="entry name" value="ARM repeat"/>
    <property type="match status" value="1"/>
</dbReference>
<keyword evidence="3" id="KW-1185">Reference proteome</keyword>
<accession>A2EV94</accession>
<dbReference type="Proteomes" id="UP000001542">
    <property type="component" value="Unassembled WGS sequence"/>
</dbReference>
<organism evidence="2 3">
    <name type="scientific">Trichomonas vaginalis (strain ATCC PRA-98 / G3)</name>
    <dbReference type="NCBI Taxonomy" id="412133"/>
    <lineage>
        <taxon>Eukaryota</taxon>
        <taxon>Metamonada</taxon>
        <taxon>Parabasalia</taxon>
        <taxon>Trichomonadida</taxon>
        <taxon>Trichomonadidae</taxon>
        <taxon>Trichomonas</taxon>
    </lineage>
</organism>
<reference evidence="2" key="1">
    <citation type="submission" date="2006-10" db="EMBL/GenBank/DDBJ databases">
        <authorList>
            <person name="Amadeo P."/>
            <person name="Zhao Q."/>
            <person name="Wortman J."/>
            <person name="Fraser-Liggett C."/>
            <person name="Carlton J."/>
        </authorList>
    </citation>
    <scope>NUCLEOTIDE SEQUENCE</scope>
    <source>
        <strain evidence="2">G3</strain>
    </source>
</reference>
<dbReference type="Gene3D" id="1.25.10.10">
    <property type="entry name" value="Leucine-rich Repeat Variant"/>
    <property type="match status" value="1"/>
</dbReference>
<dbReference type="EMBL" id="DS113505">
    <property type="protein sequence ID" value="EAY03408.1"/>
    <property type="molecule type" value="Genomic_DNA"/>
</dbReference>
<name>A2EV94_TRIV3</name>
<dbReference type="InParanoid" id="A2EV94"/>
<dbReference type="VEuPathDB" id="TrichDB:TVAGG3_0032630"/>
<dbReference type="KEGG" id="tva:4761253"/>
<dbReference type="AlphaFoldDB" id="A2EV94"/>
<dbReference type="VEuPathDB" id="TrichDB:TVAG_043540"/>
<sequence>MFSGFDQNALVNQFLQNLPNIRSGDDKTLQDTFNFFNSVFNQNPIQALDTIATITSQITSELSEDQINDFAQAFILLKNFFSGHFISQNDLPQLFNYIYTKDDNQQEIAALQRVKTSTLNGLFSDLPIIPELCSSCLSGLFYYMRGNAADIITSLSNALSNDNFSNSQKRAAFRATIELLEDYKDQASFFKQEIRPIYLFCIKFPYSNYDFTNSECQDFLELTTKCLTQIITKSNDDHYKTKPTTYIILRVVSKTIQMACQQNTFEAVIQMIFKLIYFYYNMKFREELQILMFFVITILNINRSPPFFLFQNEILISEELIKYFQENTENIDEFTEEFDKMFCCPSFDDEKNEEILKILIQQYIDFTGFEYSCIDQSKCQQTFETKQHSFGKEGIKCKFPYTFKEPIMINENFTELMVTPLINIFVDSFSKIENPDYIDSSEMNYYLAYQVKDLLSRLTYYDMEHVGPAIYEILQNSPPIVGSWGQQLIFINCLSILVSFAQTQNINSPVFKIIQENRENVFSILLSTELPIIFSDIFGLLFCISRNQQISKEYLLTTFPQSDQTEKDFFEMFFTVIIPKVMSYGIDELTGYSFLVVISFIQNNFSRSLENYPVDLFNNIYTTIRDTIFQQNFNSFTIKHLLYLLSVNFSKVSIRESIEQAKEIMTFGIELLDQIDSFNMTDQDRFLIQDEFCDFFLYIIKSYKGNIMDEIVALAQKFIVLLHNPNWLDNATPEKMKLVVECIEYYTIDQNYLSSDFIPLMFQMINSDSPDCFKNGCLMLGLAFSKMGEGDIDLINEILSKILEVLETRSFSSDFIPSVCECIAYILKMYELEITVTRNDQRNRNSEYRDSGTQKNEGDDGKERPEMVTMQELVDYPDIVDKIIEIFRLFTRIPFLKDDPQQIEMSNAMFVTIFHSFKALITILSTNQDIIQRHKKFLLETPTKAMIEFRDISDDTAKAFLDFYDAAVSYLPRKNNIFLNRSSFHTALLYIMSKFNGSNKQISDLALVIYKKAQNM</sequence>
<dbReference type="SMR" id="A2EV94"/>
<dbReference type="RefSeq" id="XP_001315631.1">
    <property type="nucleotide sequence ID" value="XM_001315596.1"/>
</dbReference>
<gene>
    <name evidence="2" type="ORF">TVAG_043540</name>
</gene>
<evidence type="ECO:0000313" key="3">
    <source>
        <dbReference type="Proteomes" id="UP000001542"/>
    </source>
</evidence>
<evidence type="ECO:0000313" key="2">
    <source>
        <dbReference type="EMBL" id="EAY03408.1"/>
    </source>
</evidence>
<feature type="region of interest" description="Disordered" evidence="1">
    <location>
        <begin position="842"/>
        <end position="866"/>
    </location>
</feature>
<reference evidence="2" key="2">
    <citation type="journal article" date="2007" name="Science">
        <title>Draft genome sequence of the sexually transmitted pathogen Trichomonas vaginalis.</title>
        <authorList>
            <person name="Carlton J.M."/>
            <person name="Hirt R.P."/>
            <person name="Silva J.C."/>
            <person name="Delcher A.L."/>
            <person name="Schatz M."/>
            <person name="Zhao Q."/>
            <person name="Wortman J.R."/>
            <person name="Bidwell S.L."/>
            <person name="Alsmark U.C.M."/>
            <person name="Besteiro S."/>
            <person name="Sicheritz-Ponten T."/>
            <person name="Noel C.J."/>
            <person name="Dacks J.B."/>
            <person name="Foster P.G."/>
            <person name="Simillion C."/>
            <person name="Van de Peer Y."/>
            <person name="Miranda-Saavedra D."/>
            <person name="Barton G.J."/>
            <person name="Westrop G.D."/>
            <person name="Mueller S."/>
            <person name="Dessi D."/>
            <person name="Fiori P.L."/>
            <person name="Ren Q."/>
            <person name="Paulsen I."/>
            <person name="Zhang H."/>
            <person name="Bastida-Corcuera F.D."/>
            <person name="Simoes-Barbosa A."/>
            <person name="Brown M.T."/>
            <person name="Hayes R.D."/>
            <person name="Mukherjee M."/>
            <person name="Okumura C.Y."/>
            <person name="Schneider R."/>
            <person name="Smith A.J."/>
            <person name="Vanacova S."/>
            <person name="Villalvazo M."/>
            <person name="Haas B.J."/>
            <person name="Pertea M."/>
            <person name="Feldblyum T.V."/>
            <person name="Utterback T.R."/>
            <person name="Shu C.L."/>
            <person name="Osoegawa K."/>
            <person name="de Jong P.J."/>
            <person name="Hrdy I."/>
            <person name="Horvathova L."/>
            <person name="Zubacova Z."/>
            <person name="Dolezal P."/>
            <person name="Malik S.B."/>
            <person name="Logsdon J.M. Jr."/>
            <person name="Henze K."/>
            <person name="Gupta A."/>
            <person name="Wang C.C."/>
            <person name="Dunne R.L."/>
            <person name="Upcroft J.A."/>
            <person name="Upcroft P."/>
            <person name="White O."/>
            <person name="Salzberg S.L."/>
            <person name="Tang P."/>
            <person name="Chiu C.-H."/>
            <person name="Lee Y.-S."/>
            <person name="Embley T.M."/>
            <person name="Coombs G.H."/>
            <person name="Mottram J.C."/>
            <person name="Tachezy J."/>
            <person name="Fraser-Liggett C.M."/>
            <person name="Johnson P.J."/>
        </authorList>
    </citation>
    <scope>NUCLEOTIDE SEQUENCE [LARGE SCALE GENOMIC DNA]</scope>
    <source>
        <strain evidence="2">G3</strain>
    </source>
</reference>